<gene>
    <name evidence="3" type="ORF">CVU76_01755</name>
</gene>
<dbReference type="InterPro" id="IPR012338">
    <property type="entry name" value="Beta-lactam/transpept-like"/>
</dbReference>
<evidence type="ECO:0000259" key="2">
    <source>
        <dbReference type="Pfam" id="PF13354"/>
    </source>
</evidence>
<evidence type="ECO:0000313" key="3">
    <source>
        <dbReference type="EMBL" id="PKN02741.1"/>
    </source>
</evidence>
<dbReference type="GO" id="GO:0030655">
    <property type="term" value="P:beta-lactam antibiotic catabolic process"/>
    <property type="evidence" value="ECO:0007669"/>
    <property type="project" value="InterPro"/>
</dbReference>
<keyword evidence="1" id="KW-0472">Membrane</keyword>
<keyword evidence="1" id="KW-0812">Transmembrane</keyword>
<dbReference type="PANTHER" id="PTHR35333">
    <property type="entry name" value="BETA-LACTAMASE"/>
    <property type="match status" value="1"/>
</dbReference>
<keyword evidence="1" id="KW-1133">Transmembrane helix</keyword>
<reference evidence="3 4" key="1">
    <citation type="journal article" date="2017" name="ISME J.">
        <title>Potential for microbial H2 and metal transformations associated with novel bacteria and archaea in deep terrestrial subsurface sediments.</title>
        <authorList>
            <person name="Hernsdorf A.W."/>
            <person name="Amano Y."/>
            <person name="Miyakawa K."/>
            <person name="Ise K."/>
            <person name="Suzuki Y."/>
            <person name="Anantharaman K."/>
            <person name="Probst A."/>
            <person name="Burstein D."/>
            <person name="Thomas B.C."/>
            <person name="Banfield J.F."/>
        </authorList>
    </citation>
    <scope>NUCLEOTIDE SEQUENCE [LARGE SCALE GENOMIC DNA]</scope>
    <source>
        <strain evidence="3">HGW-Dojkabacteria-1</strain>
    </source>
</reference>
<dbReference type="Gene3D" id="3.40.710.10">
    <property type="entry name" value="DD-peptidase/beta-lactamase superfamily"/>
    <property type="match status" value="1"/>
</dbReference>
<name>A0A2N2F3F0_9BACT</name>
<dbReference type="InterPro" id="IPR045155">
    <property type="entry name" value="Beta-lactam_cat"/>
</dbReference>
<organism evidence="3 4">
    <name type="scientific">Candidatus Dojkabacteria bacterium HGW-Dojkabacteria-1</name>
    <dbReference type="NCBI Taxonomy" id="2013761"/>
    <lineage>
        <taxon>Bacteria</taxon>
        <taxon>Candidatus Dojkabacteria</taxon>
    </lineage>
</organism>
<dbReference type="Pfam" id="PF13354">
    <property type="entry name" value="Beta-lactamase2"/>
    <property type="match status" value="1"/>
</dbReference>
<evidence type="ECO:0000313" key="4">
    <source>
        <dbReference type="Proteomes" id="UP000233417"/>
    </source>
</evidence>
<accession>A0A2N2F3F0</accession>
<dbReference type="Proteomes" id="UP000233417">
    <property type="component" value="Unassembled WGS sequence"/>
</dbReference>
<dbReference type="PANTHER" id="PTHR35333:SF3">
    <property type="entry name" value="BETA-LACTAMASE-TYPE TRANSPEPTIDASE FOLD CONTAINING PROTEIN"/>
    <property type="match status" value="1"/>
</dbReference>
<dbReference type="GO" id="GO:0008800">
    <property type="term" value="F:beta-lactamase activity"/>
    <property type="evidence" value="ECO:0007669"/>
    <property type="project" value="InterPro"/>
</dbReference>
<feature type="domain" description="Beta-lactamase class A catalytic" evidence="2">
    <location>
        <begin position="102"/>
        <end position="315"/>
    </location>
</feature>
<dbReference type="EMBL" id="PHAO01000001">
    <property type="protein sequence ID" value="PKN02741.1"/>
    <property type="molecule type" value="Genomic_DNA"/>
</dbReference>
<feature type="transmembrane region" description="Helical" evidence="1">
    <location>
        <begin position="12"/>
        <end position="35"/>
    </location>
</feature>
<protein>
    <recommendedName>
        <fullName evidence="2">Beta-lactamase class A catalytic domain-containing protein</fullName>
    </recommendedName>
</protein>
<dbReference type="AlphaFoldDB" id="A0A2N2F3F0"/>
<dbReference type="InterPro" id="IPR000871">
    <property type="entry name" value="Beta-lactam_class-A"/>
</dbReference>
<proteinExistence type="predicted"/>
<dbReference type="SUPFAM" id="SSF56601">
    <property type="entry name" value="beta-lactamase/transpeptidase-like"/>
    <property type="match status" value="1"/>
</dbReference>
<comment type="caution">
    <text evidence="3">The sequence shown here is derived from an EMBL/GenBank/DDBJ whole genome shotgun (WGS) entry which is preliminary data.</text>
</comment>
<sequence>MSKKKDNEKKELYKTISYILMFFFFILGFTLGILYKVFFPSEENFAYKQTREGGYEFINPLIDFETTDSAKIGELVKLEKDLQSYIDEKIGNYRISNISHISIYYKDLNSGAWIGINEDETFSPASLLKLPIMIATYKLAESQKDLLEKSIVFTREETGATQNFLPENHLEEGKTYTLDRLVEQLIIYSDNDALYPIEQLTTYENLAKIYTDLGLRNPYEPENENTMTVKDYASFFRILYNASYLNKEMSEKALKVLSQTEYDDGLSAGIPENVKISNKFGEREYKDALIYERKQLHDCGIIYHPTKPYLLCVMTKGSNFESLQEILKEISSSIYTKVDRK</sequence>
<dbReference type="GO" id="GO:0046677">
    <property type="term" value="P:response to antibiotic"/>
    <property type="evidence" value="ECO:0007669"/>
    <property type="project" value="InterPro"/>
</dbReference>
<evidence type="ECO:0000256" key="1">
    <source>
        <dbReference type="SAM" id="Phobius"/>
    </source>
</evidence>